<protein>
    <submittedName>
        <fullName evidence="1">Uncharacterized protein</fullName>
    </submittedName>
</protein>
<name>A0A5B7JXI9_PORTR</name>
<keyword evidence="2" id="KW-1185">Reference proteome</keyword>
<dbReference type="AlphaFoldDB" id="A0A5B7JXI9"/>
<organism evidence="1 2">
    <name type="scientific">Portunus trituberculatus</name>
    <name type="common">Swimming crab</name>
    <name type="synonym">Neptunus trituberculatus</name>
    <dbReference type="NCBI Taxonomy" id="210409"/>
    <lineage>
        <taxon>Eukaryota</taxon>
        <taxon>Metazoa</taxon>
        <taxon>Ecdysozoa</taxon>
        <taxon>Arthropoda</taxon>
        <taxon>Crustacea</taxon>
        <taxon>Multicrustacea</taxon>
        <taxon>Malacostraca</taxon>
        <taxon>Eumalacostraca</taxon>
        <taxon>Eucarida</taxon>
        <taxon>Decapoda</taxon>
        <taxon>Pleocyemata</taxon>
        <taxon>Brachyura</taxon>
        <taxon>Eubrachyura</taxon>
        <taxon>Portunoidea</taxon>
        <taxon>Portunidae</taxon>
        <taxon>Portuninae</taxon>
        <taxon>Portunus</taxon>
    </lineage>
</organism>
<gene>
    <name evidence="1" type="ORF">E2C01_096271</name>
</gene>
<sequence>MSPSSLSFTCDPREVTYELPLTSSASYPHLKGSREWQGLVMKDTVQGFQLTFSLQLEGAATASTDRHKVTLRLQKILDDSVGFPGNLVKVVLFPLRWLK</sequence>
<evidence type="ECO:0000313" key="1">
    <source>
        <dbReference type="EMBL" id="MPD00773.1"/>
    </source>
</evidence>
<reference evidence="1 2" key="1">
    <citation type="submission" date="2019-05" db="EMBL/GenBank/DDBJ databases">
        <title>Another draft genome of Portunus trituberculatus and its Hox gene families provides insights of decapod evolution.</title>
        <authorList>
            <person name="Jeong J.-H."/>
            <person name="Song I."/>
            <person name="Kim S."/>
            <person name="Choi T."/>
            <person name="Kim D."/>
            <person name="Ryu S."/>
            <person name="Kim W."/>
        </authorList>
    </citation>
    <scope>NUCLEOTIDE SEQUENCE [LARGE SCALE GENOMIC DNA]</scope>
    <source>
        <tissue evidence="1">Muscle</tissue>
    </source>
</reference>
<proteinExistence type="predicted"/>
<dbReference type="EMBL" id="VSRR010124351">
    <property type="protein sequence ID" value="MPD00773.1"/>
    <property type="molecule type" value="Genomic_DNA"/>
</dbReference>
<dbReference type="Proteomes" id="UP000324222">
    <property type="component" value="Unassembled WGS sequence"/>
</dbReference>
<accession>A0A5B7JXI9</accession>
<evidence type="ECO:0000313" key="2">
    <source>
        <dbReference type="Proteomes" id="UP000324222"/>
    </source>
</evidence>
<comment type="caution">
    <text evidence="1">The sequence shown here is derived from an EMBL/GenBank/DDBJ whole genome shotgun (WGS) entry which is preliminary data.</text>
</comment>